<sequence length="107" mass="12392">MNKHIEEEFPDKGDELQKAEKLLQDCLDEQPGNAIAHYFLGKLYNDLNLLHKAEFHLEKALKADSKDYEFIMKAAGSMRSWSNLKKQRNSQGSPFNCNLNSYWATIK</sequence>
<dbReference type="EMBL" id="PGVA01000002">
    <property type="protein sequence ID" value="PLR86523.1"/>
    <property type="molecule type" value="Genomic_DNA"/>
</dbReference>
<dbReference type="Gene3D" id="1.25.40.10">
    <property type="entry name" value="Tetratricopeptide repeat domain"/>
    <property type="match status" value="1"/>
</dbReference>
<proteinExistence type="predicted"/>
<dbReference type="AlphaFoldDB" id="A0A2N5GSA4"/>
<dbReference type="Pfam" id="PF14559">
    <property type="entry name" value="TPR_19"/>
    <property type="match status" value="1"/>
</dbReference>
<reference evidence="1 3" key="1">
    <citation type="submission" date="2017-11" db="EMBL/GenBank/DDBJ databases">
        <title>Comparitive Functional Genomics of Dry Heat Resistant strains isolated from the Viking Spacecraft.</title>
        <authorList>
            <person name="Seuylemezian A."/>
            <person name="Cooper K."/>
            <person name="Vaishampayan P."/>
        </authorList>
    </citation>
    <scope>NUCLEOTIDE SEQUENCE [LARGE SCALE GENOMIC DNA]</scope>
    <source>
        <strain evidence="1 3">M4.6</strain>
    </source>
</reference>
<accession>A0A2N5GSA4</accession>
<dbReference type="Proteomes" id="UP000235114">
    <property type="component" value="Unassembled WGS sequence"/>
</dbReference>
<dbReference type="EMBL" id="PGVD01000012">
    <property type="protein sequence ID" value="PLS00294.1"/>
    <property type="molecule type" value="Genomic_DNA"/>
</dbReference>
<dbReference type="SMART" id="SM00028">
    <property type="entry name" value="TPR"/>
    <property type="match status" value="1"/>
</dbReference>
<gene>
    <name evidence="1" type="ORF">CU635_00970</name>
    <name evidence="2" type="ORF">CVD25_03375</name>
</gene>
<organism evidence="1 3">
    <name type="scientific">Bacillus canaveralius</name>
    <dbReference type="NCBI Taxonomy" id="1403243"/>
    <lineage>
        <taxon>Bacteria</taxon>
        <taxon>Bacillati</taxon>
        <taxon>Bacillota</taxon>
        <taxon>Bacilli</taxon>
        <taxon>Bacillales</taxon>
        <taxon>Bacillaceae</taxon>
        <taxon>Bacillus</taxon>
    </lineage>
</organism>
<evidence type="ECO:0000313" key="2">
    <source>
        <dbReference type="EMBL" id="PLS00294.1"/>
    </source>
</evidence>
<dbReference type="InterPro" id="IPR011990">
    <property type="entry name" value="TPR-like_helical_dom_sf"/>
</dbReference>
<comment type="caution">
    <text evidence="1">The sequence shown here is derived from an EMBL/GenBank/DDBJ whole genome shotgun (WGS) entry which is preliminary data.</text>
</comment>
<evidence type="ECO:0000313" key="3">
    <source>
        <dbReference type="Proteomes" id="UP000234951"/>
    </source>
</evidence>
<name>A0A2N5GSA4_9BACI</name>
<dbReference type="OrthoDB" id="221093at2"/>
<evidence type="ECO:0000313" key="4">
    <source>
        <dbReference type="Proteomes" id="UP000235114"/>
    </source>
</evidence>
<dbReference type="RefSeq" id="WP_101575308.1">
    <property type="nucleotide sequence ID" value="NZ_PGVA01000002.1"/>
</dbReference>
<evidence type="ECO:0000313" key="1">
    <source>
        <dbReference type="EMBL" id="PLR86523.1"/>
    </source>
</evidence>
<dbReference type="Proteomes" id="UP000234951">
    <property type="component" value="Unassembled WGS sequence"/>
</dbReference>
<keyword evidence="4" id="KW-1185">Reference proteome</keyword>
<dbReference type="InterPro" id="IPR019734">
    <property type="entry name" value="TPR_rpt"/>
</dbReference>
<reference evidence="2 4" key="2">
    <citation type="submission" date="2017-12" db="EMBL/GenBank/DDBJ databases">
        <title>Comparative Functional Genomics of Dry Heat Resistant strains isolated from the Viking Spacecraft.</title>
        <authorList>
            <person name="Seuylemezian A."/>
            <person name="Cooper K."/>
            <person name="Vaishampayan P."/>
        </authorList>
    </citation>
    <scope>NUCLEOTIDE SEQUENCE [LARGE SCALE GENOMIC DNA]</scope>
    <source>
        <strain evidence="2 4">ATCC 29669</strain>
    </source>
</reference>
<protein>
    <submittedName>
        <fullName evidence="1">Uncharacterized protein</fullName>
    </submittedName>
</protein>
<dbReference type="SUPFAM" id="SSF48452">
    <property type="entry name" value="TPR-like"/>
    <property type="match status" value="1"/>
</dbReference>